<organism evidence="2 3">
    <name type="scientific">Rhizophagus irregularis (strain DAOM 197198w)</name>
    <name type="common">Glomus intraradices</name>
    <dbReference type="NCBI Taxonomy" id="1432141"/>
    <lineage>
        <taxon>Eukaryota</taxon>
        <taxon>Fungi</taxon>
        <taxon>Fungi incertae sedis</taxon>
        <taxon>Mucoromycota</taxon>
        <taxon>Glomeromycotina</taxon>
        <taxon>Glomeromycetes</taxon>
        <taxon>Glomerales</taxon>
        <taxon>Glomeraceae</taxon>
        <taxon>Rhizophagus</taxon>
    </lineage>
</organism>
<dbReference type="InterPro" id="IPR036388">
    <property type="entry name" value="WH-like_DNA-bd_sf"/>
</dbReference>
<evidence type="ECO:0000259" key="1">
    <source>
        <dbReference type="Pfam" id="PF25787"/>
    </source>
</evidence>
<gene>
    <name evidence="2" type="ORF">RirG_162800</name>
</gene>
<evidence type="ECO:0000313" key="3">
    <source>
        <dbReference type="Proteomes" id="UP000022910"/>
    </source>
</evidence>
<name>A0A015J6D4_RHIIW</name>
<dbReference type="AlphaFoldDB" id="A0A015J6D4"/>
<dbReference type="SUPFAM" id="SSF46689">
    <property type="entry name" value="Homeodomain-like"/>
    <property type="match status" value="1"/>
</dbReference>
<dbReference type="Pfam" id="PF25787">
    <property type="entry name" value="HTH_SB"/>
    <property type="match status" value="1"/>
</dbReference>
<proteinExistence type="predicted"/>
<accession>A0A015J6D4</accession>
<dbReference type="InterPro" id="IPR009057">
    <property type="entry name" value="Homeodomain-like_sf"/>
</dbReference>
<dbReference type="OrthoDB" id="2429547at2759"/>
<dbReference type="InterPro" id="IPR057667">
    <property type="entry name" value="HTH_SB"/>
</dbReference>
<feature type="domain" description="Sleeping Beauty transposase HTH" evidence="1">
    <location>
        <begin position="1"/>
        <end position="52"/>
    </location>
</feature>
<dbReference type="STRING" id="1432141.A0A015J6D4"/>
<dbReference type="Proteomes" id="UP000022910">
    <property type="component" value="Unassembled WGS sequence"/>
</dbReference>
<reference evidence="2 3" key="1">
    <citation type="submission" date="2014-02" db="EMBL/GenBank/DDBJ databases">
        <title>Single nucleus genome sequencing reveals high similarity among nuclei of an endomycorrhizal fungus.</title>
        <authorList>
            <person name="Lin K."/>
            <person name="Geurts R."/>
            <person name="Zhang Z."/>
            <person name="Limpens E."/>
            <person name="Saunders D.G."/>
            <person name="Mu D."/>
            <person name="Pang E."/>
            <person name="Cao H."/>
            <person name="Cha H."/>
            <person name="Lin T."/>
            <person name="Zhou Q."/>
            <person name="Shang Y."/>
            <person name="Li Y."/>
            <person name="Ivanov S."/>
            <person name="Sharma T."/>
            <person name="Velzen R.V."/>
            <person name="Ruijter N.D."/>
            <person name="Aanen D.K."/>
            <person name="Win J."/>
            <person name="Kamoun S."/>
            <person name="Bisseling T."/>
            <person name="Huang S."/>
        </authorList>
    </citation>
    <scope>NUCLEOTIDE SEQUENCE [LARGE SCALE GENOMIC DNA]</scope>
    <source>
        <strain evidence="3">DAOM197198w</strain>
    </source>
</reference>
<dbReference type="EMBL" id="JEMT01024765">
    <property type="protein sequence ID" value="EXX62325.1"/>
    <property type="molecule type" value="Genomic_DNA"/>
</dbReference>
<dbReference type="Gene3D" id="1.10.10.10">
    <property type="entry name" value="Winged helix-like DNA-binding domain superfamily/Winged helix DNA-binding domain"/>
    <property type="match status" value="1"/>
</dbReference>
<comment type="caution">
    <text evidence="2">The sequence shown here is derived from an EMBL/GenBank/DDBJ whole genome shotgun (WGS) entry which is preliminary data.</text>
</comment>
<dbReference type="HOGENOM" id="CLU_2039341_0_0_1"/>
<sequence length="121" mass="14464">MRGKEVSKTHRKRIIGAYLSGIRQRVISTQFGIPTSTVNDIIKKYKETGSTEPKKRSRRPKVLTERDTRALKRIIRTRDWNRFCNSRINRKSFLNRLIENRIKKSNLTPKQFFHSYDLLWS</sequence>
<protein>
    <recommendedName>
        <fullName evidence="1">Sleeping Beauty transposase HTH domain-containing protein</fullName>
    </recommendedName>
</protein>
<evidence type="ECO:0000313" key="2">
    <source>
        <dbReference type="EMBL" id="EXX62325.1"/>
    </source>
</evidence>
<keyword evidence="3" id="KW-1185">Reference proteome</keyword>